<comment type="caution">
    <text evidence="1">The sequence shown here is derived from an EMBL/GenBank/DDBJ whole genome shotgun (WGS) entry which is preliminary data.</text>
</comment>
<name>A0A0W8E334_9ZZZZ</name>
<gene>
    <name evidence="1" type="ORF">ASZ90_019585</name>
</gene>
<reference evidence="1" key="1">
    <citation type="journal article" date="2015" name="Proc. Natl. Acad. Sci. U.S.A.">
        <title>Networks of energetic and metabolic interactions define dynamics in microbial communities.</title>
        <authorList>
            <person name="Embree M."/>
            <person name="Liu J.K."/>
            <person name="Al-Bassam M.M."/>
            <person name="Zengler K."/>
        </authorList>
    </citation>
    <scope>NUCLEOTIDE SEQUENCE</scope>
</reference>
<protein>
    <submittedName>
        <fullName evidence="1">Uncharacterized protein</fullName>
    </submittedName>
</protein>
<proteinExistence type="predicted"/>
<dbReference type="EMBL" id="LNQE01001896">
    <property type="protein sequence ID" value="KUG03042.1"/>
    <property type="molecule type" value="Genomic_DNA"/>
</dbReference>
<evidence type="ECO:0000313" key="1">
    <source>
        <dbReference type="EMBL" id="KUG03042.1"/>
    </source>
</evidence>
<organism evidence="1">
    <name type="scientific">hydrocarbon metagenome</name>
    <dbReference type="NCBI Taxonomy" id="938273"/>
    <lineage>
        <taxon>unclassified sequences</taxon>
        <taxon>metagenomes</taxon>
        <taxon>ecological metagenomes</taxon>
    </lineage>
</organism>
<accession>A0A0W8E334</accession>
<sequence length="40" mass="4451">MKNIGLIWYRLNTISTSNLPTPLSSEIAAGSRSIFWPDTV</sequence>
<dbReference type="AlphaFoldDB" id="A0A0W8E334"/>